<name>A0AAP0PZJ0_9MAGN</name>
<evidence type="ECO:0000313" key="2">
    <source>
        <dbReference type="Proteomes" id="UP001420932"/>
    </source>
</evidence>
<keyword evidence="2" id="KW-1185">Reference proteome</keyword>
<dbReference type="EMBL" id="JBBNAF010000003">
    <property type="protein sequence ID" value="KAK9160329.1"/>
    <property type="molecule type" value="Genomic_DNA"/>
</dbReference>
<reference evidence="1 2" key="1">
    <citation type="submission" date="2024-01" db="EMBL/GenBank/DDBJ databases">
        <title>Genome assemblies of Stephania.</title>
        <authorList>
            <person name="Yang L."/>
        </authorList>
    </citation>
    <scope>NUCLEOTIDE SEQUENCE [LARGE SCALE GENOMIC DNA]</scope>
    <source>
        <strain evidence="1">YNDBR</strain>
        <tissue evidence="1">Leaf</tissue>
    </source>
</reference>
<dbReference type="AlphaFoldDB" id="A0AAP0PZJ0"/>
<evidence type="ECO:0000313" key="1">
    <source>
        <dbReference type="EMBL" id="KAK9160329.1"/>
    </source>
</evidence>
<organism evidence="1 2">
    <name type="scientific">Stephania yunnanensis</name>
    <dbReference type="NCBI Taxonomy" id="152371"/>
    <lineage>
        <taxon>Eukaryota</taxon>
        <taxon>Viridiplantae</taxon>
        <taxon>Streptophyta</taxon>
        <taxon>Embryophyta</taxon>
        <taxon>Tracheophyta</taxon>
        <taxon>Spermatophyta</taxon>
        <taxon>Magnoliopsida</taxon>
        <taxon>Ranunculales</taxon>
        <taxon>Menispermaceae</taxon>
        <taxon>Menispermoideae</taxon>
        <taxon>Cissampelideae</taxon>
        <taxon>Stephania</taxon>
    </lineage>
</organism>
<protein>
    <submittedName>
        <fullName evidence="1">Uncharacterized protein</fullName>
    </submittedName>
</protein>
<comment type="caution">
    <text evidence="1">The sequence shown here is derived from an EMBL/GenBank/DDBJ whole genome shotgun (WGS) entry which is preliminary data.</text>
</comment>
<proteinExistence type="predicted"/>
<sequence length="51" mass="5513">MEWMEGMRSGDGSGERGVAVMREDAVTAANLLKEFTVDLLSHARRSPCSTG</sequence>
<gene>
    <name evidence="1" type="ORF">Syun_006670</name>
</gene>
<dbReference type="Proteomes" id="UP001420932">
    <property type="component" value="Unassembled WGS sequence"/>
</dbReference>
<accession>A0AAP0PZJ0</accession>